<evidence type="ECO:0000313" key="1">
    <source>
        <dbReference type="EMBL" id="GAB0195659.1"/>
    </source>
</evidence>
<dbReference type="EMBL" id="BAAFJT010000013">
    <property type="protein sequence ID" value="GAB0195659.1"/>
    <property type="molecule type" value="Genomic_DNA"/>
</dbReference>
<gene>
    <name evidence="1" type="ORF">GRJ2_002031200</name>
</gene>
<sequence length="66" mass="7253">MRPVAPVAAECPPGFGHLVIHVAGEKLAWAWGQVLCPRASCRHAGLAVGLRRLFGELNFKQRDFED</sequence>
<organism evidence="1 2">
    <name type="scientific">Grus japonensis</name>
    <name type="common">Japanese crane</name>
    <name type="synonym">Red-crowned crane</name>
    <dbReference type="NCBI Taxonomy" id="30415"/>
    <lineage>
        <taxon>Eukaryota</taxon>
        <taxon>Metazoa</taxon>
        <taxon>Chordata</taxon>
        <taxon>Craniata</taxon>
        <taxon>Vertebrata</taxon>
        <taxon>Euteleostomi</taxon>
        <taxon>Archelosauria</taxon>
        <taxon>Archosauria</taxon>
        <taxon>Dinosauria</taxon>
        <taxon>Saurischia</taxon>
        <taxon>Theropoda</taxon>
        <taxon>Coelurosauria</taxon>
        <taxon>Aves</taxon>
        <taxon>Neognathae</taxon>
        <taxon>Neoaves</taxon>
        <taxon>Gruiformes</taxon>
        <taxon>Gruidae</taxon>
        <taxon>Grus</taxon>
    </lineage>
</organism>
<accession>A0ABC9XDA3</accession>
<proteinExistence type="predicted"/>
<dbReference type="Proteomes" id="UP001623348">
    <property type="component" value="Unassembled WGS sequence"/>
</dbReference>
<dbReference type="AlphaFoldDB" id="A0ABC9XDA3"/>
<comment type="caution">
    <text evidence="1">The sequence shown here is derived from an EMBL/GenBank/DDBJ whole genome shotgun (WGS) entry which is preliminary data.</text>
</comment>
<evidence type="ECO:0000313" key="2">
    <source>
        <dbReference type="Proteomes" id="UP001623348"/>
    </source>
</evidence>
<protein>
    <submittedName>
        <fullName evidence="1">Uncharacterized protein</fullName>
    </submittedName>
</protein>
<reference evidence="1 2" key="1">
    <citation type="submission" date="2024-06" db="EMBL/GenBank/DDBJ databases">
        <title>The draft genome of Grus japonensis, version 3.</title>
        <authorList>
            <person name="Nabeshima K."/>
            <person name="Suzuki S."/>
            <person name="Onuma M."/>
        </authorList>
    </citation>
    <scope>NUCLEOTIDE SEQUENCE [LARGE SCALE GENOMIC DNA]</scope>
    <source>
        <strain evidence="1 2">451A</strain>
    </source>
</reference>
<keyword evidence="2" id="KW-1185">Reference proteome</keyword>
<name>A0ABC9XDA3_GRUJA</name>